<evidence type="ECO:0000313" key="11">
    <source>
        <dbReference type="EMBL" id="GKV02977.1"/>
    </source>
</evidence>
<dbReference type="InterPro" id="IPR058922">
    <property type="entry name" value="WHD_DRP"/>
</dbReference>
<dbReference type="SUPFAM" id="SSF52540">
    <property type="entry name" value="P-loop containing nucleoside triphosphate hydrolases"/>
    <property type="match status" value="1"/>
</dbReference>
<evidence type="ECO:0000256" key="3">
    <source>
        <dbReference type="ARBA" id="ARBA00022737"/>
    </source>
</evidence>
<dbReference type="InterPro" id="IPR050905">
    <property type="entry name" value="Plant_NBS-LRR"/>
</dbReference>
<evidence type="ECO:0000259" key="9">
    <source>
        <dbReference type="Pfam" id="PF23247"/>
    </source>
</evidence>
<evidence type="ECO:0000259" key="10">
    <source>
        <dbReference type="Pfam" id="PF23559"/>
    </source>
</evidence>
<dbReference type="Proteomes" id="UP001054252">
    <property type="component" value="Unassembled WGS sequence"/>
</dbReference>
<dbReference type="FunFam" id="1.10.10.10:FF:000322">
    <property type="entry name" value="Probable disease resistance protein At1g63360"/>
    <property type="match status" value="1"/>
</dbReference>
<dbReference type="Gene3D" id="3.40.50.300">
    <property type="entry name" value="P-loop containing nucleotide triphosphate hydrolases"/>
    <property type="match status" value="1"/>
</dbReference>
<dbReference type="InterPro" id="IPR042197">
    <property type="entry name" value="Apaf_helical"/>
</dbReference>
<dbReference type="GO" id="GO:0005524">
    <property type="term" value="F:ATP binding"/>
    <property type="evidence" value="ECO:0007669"/>
    <property type="project" value="UniProtKB-KW"/>
</dbReference>
<dbReference type="InterPro" id="IPR002182">
    <property type="entry name" value="NB-ARC"/>
</dbReference>
<reference evidence="11 12" key="1">
    <citation type="journal article" date="2021" name="Commun. Biol.">
        <title>The genome of Shorea leprosula (Dipterocarpaceae) highlights the ecological relevance of drought in aseasonal tropical rainforests.</title>
        <authorList>
            <person name="Ng K.K.S."/>
            <person name="Kobayashi M.J."/>
            <person name="Fawcett J.A."/>
            <person name="Hatakeyama M."/>
            <person name="Paape T."/>
            <person name="Ng C.H."/>
            <person name="Ang C.C."/>
            <person name="Tnah L.H."/>
            <person name="Lee C.T."/>
            <person name="Nishiyama T."/>
            <person name="Sese J."/>
            <person name="O'Brien M.J."/>
            <person name="Copetti D."/>
            <person name="Mohd Noor M.I."/>
            <person name="Ong R.C."/>
            <person name="Putra M."/>
            <person name="Sireger I.Z."/>
            <person name="Indrioko S."/>
            <person name="Kosugi Y."/>
            <person name="Izuno A."/>
            <person name="Isagi Y."/>
            <person name="Lee S.L."/>
            <person name="Shimizu K.K."/>
        </authorList>
    </citation>
    <scope>NUCLEOTIDE SEQUENCE [LARGE SCALE GENOMIC DNA]</scope>
    <source>
        <strain evidence="11">214</strain>
    </source>
</reference>
<keyword evidence="2" id="KW-0433">Leucine-rich repeat</keyword>
<feature type="domain" description="NB-ARC" evidence="8">
    <location>
        <begin position="146"/>
        <end position="310"/>
    </location>
</feature>
<keyword evidence="12" id="KW-1185">Reference proteome</keyword>
<keyword evidence="3" id="KW-0677">Repeat</keyword>
<evidence type="ECO:0000256" key="7">
    <source>
        <dbReference type="SAM" id="Coils"/>
    </source>
</evidence>
<dbReference type="GO" id="GO:0006952">
    <property type="term" value="P:defense response"/>
    <property type="evidence" value="ECO:0007669"/>
    <property type="project" value="UniProtKB-KW"/>
</dbReference>
<dbReference type="Gene3D" id="3.80.10.10">
    <property type="entry name" value="Ribonuclease Inhibitor"/>
    <property type="match status" value="3"/>
</dbReference>
<comment type="similarity">
    <text evidence="1">Belongs to the disease resistance NB-LRR family.</text>
</comment>
<keyword evidence="6" id="KW-0067">ATP-binding</keyword>
<evidence type="ECO:0000256" key="2">
    <source>
        <dbReference type="ARBA" id="ARBA00022614"/>
    </source>
</evidence>
<feature type="coiled-coil region" evidence="7">
    <location>
        <begin position="25"/>
        <end position="88"/>
    </location>
</feature>
<evidence type="ECO:0000256" key="1">
    <source>
        <dbReference type="ARBA" id="ARBA00008894"/>
    </source>
</evidence>
<dbReference type="InterPro" id="IPR036388">
    <property type="entry name" value="WH-like_DNA-bd_sf"/>
</dbReference>
<gene>
    <name evidence="11" type="ORF">SLEP1_g15348</name>
</gene>
<organism evidence="11 12">
    <name type="scientific">Rubroshorea leprosula</name>
    <dbReference type="NCBI Taxonomy" id="152421"/>
    <lineage>
        <taxon>Eukaryota</taxon>
        <taxon>Viridiplantae</taxon>
        <taxon>Streptophyta</taxon>
        <taxon>Embryophyta</taxon>
        <taxon>Tracheophyta</taxon>
        <taxon>Spermatophyta</taxon>
        <taxon>Magnoliopsida</taxon>
        <taxon>eudicotyledons</taxon>
        <taxon>Gunneridae</taxon>
        <taxon>Pentapetalae</taxon>
        <taxon>rosids</taxon>
        <taxon>malvids</taxon>
        <taxon>Malvales</taxon>
        <taxon>Dipterocarpaceae</taxon>
        <taxon>Rubroshorea</taxon>
    </lineage>
</organism>
<dbReference type="PRINTS" id="PR00364">
    <property type="entry name" value="DISEASERSIST"/>
</dbReference>
<name>A0AAV5IM20_9ROSI</name>
<evidence type="ECO:0000256" key="6">
    <source>
        <dbReference type="ARBA" id="ARBA00022840"/>
    </source>
</evidence>
<evidence type="ECO:0000313" key="12">
    <source>
        <dbReference type="Proteomes" id="UP001054252"/>
    </source>
</evidence>
<keyword evidence="4" id="KW-0547">Nucleotide-binding</keyword>
<dbReference type="InterPro" id="IPR027417">
    <property type="entry name" value="P-loop_NTPase"/>
</dbReference>
<accession>A0AAV5IM20</accession>
<dbReference type="Pfam" id="PF00931">
    <property type="entry name" value="NB-ARC"/>
    <property type="match status" value="1"/>
</dbReference>
<evidence type="ECO:0000256" key="5">
    <source>
        <dbReference type="ARBA" id="ARBA00022821"/>
    </source>
</evidence>
<dbReference type="PANTHER" id="PTHR33463">
    <property type="entry name" value="NB-ARC DOMAIN-CONTAINING PROTEIN-RELATED"/>
    <property type="match status" value="1"/>
</dbReference>
<dbReference type="SUPFAM" id="SSF52058">
    <property type="entry name" value="L domain-like"/>
    <property type="match status" value="2"/>
</dbReference>
<dbReference type="EMBL" id="BPVZ01000019">
    <property type="protein sequence ID" value="GKV02977.1"/>
    <property type="molecule type" value="Genomic_DNA"/>
</dbReference>
<evidence type="ECO:0008006" key="13">
    <source>
        <dbReference type="Google" id="ProtNLM"/>
    </source>
</evidence>
<dbReference type="InterPro" id="IPR032675">
    <property type="entry name" value="LRR_dom_sf"/>
</dbReference>
<sequence length="1361" mass="155119">MELLGPINELLKPLITSVCQHVECHTKLQANVEKLRRVVGDLNNLLEDINLKKQNAEACPRKVVSRQVKSWLEKVQTINNEIQVVEQNFQNVSWLSRGSLGKRVLKKLEEVKELILQQGSFPDDIAIDQPPSSGMRLLTEDARGQTKVKEQIWGYLMGDAVGMIGVCGPGGIGKTTLMKNIHNDLLNESKFNKVIWATVPYPVSIVKLQDNVARNMQQTLPENVTEEQRAATLSDILSRVRFVLILDDAWGRFSFEDIGIPKPTQQNGCKVVITSRLIELCNHVGCEKVIRMQQLSKEVSFNLFLDTVGHDVMKIPNLEETLKLVVAECAGLPLAIVVIARSMRGENDISVWRYALRELRSRVKRVEDWDEEIFQRLKFSYDRLNDPALKNCFLHCSLYAKDRSIERDEVIRDWIDNGLIEQLETRKEMHERANFILNSLINKCLIERVEYYPGYGIRMHDVMRDMALQVAGPRFMAKAGLLLTEVPEANEWTENLEKVWLRANNIADFASSMSLHCPKLSSLDFSWNRNLRQIPDSLFVHMIGLKFLTLSGTAIEALPDSISILENLTVLRLDYCRELRSMSPLVKLKALKKLDLNEAGIVEVPQGMEALVNLQHLNLDCPNLLELPMEILCNLTHLQFLAVGLNSTRFAMKVDMVIRLKVLETFIGQFDDLQVLNNFVKSFHEDQKFTRYWLSVGLTGHTKAAFDGKMRLGEFEMGTDYYELLAGVECTKIIALRGVEIGRGYSVLLLNDVQLLKIKKCSGVKILSEASLFNTVTDLRYCDINGCEGLECMLHLFSWSSVCSSFDKLEILWLNNLRNLQVLVKVEAQAASASSTSRASRPTPSSVFSNLKIFKIRNCPRIKKLFPFELLKGVQNLEEIDVEDCQRVEEIIDVEDEEETITTVANNETIRLDLPNLRRLRLKKLPKLKSICTTRGVMVCDSLQSIEIYDCPMLNRFPLSLPLLPNGELSLPSRLQEICIDFKEWWESLLWDNPSAKDIFLPFLKPCYDHSLHKGFDDLKEFNNFVKSFQGQKLTSYELSVEATDDNDDDSSDAVFDPNSEFDYDDCTKMLTLRGMEINEYHPVLLPDDLQLLRITRCCGLKSLNDAFKFKALSDLRSCQIKQFDKLECMLELFSLSSDCSPFDRFSILRLVKLPNLRALVKMKGQAESAPSTSCAPTQSSVFSNLKKLLIYECPRIKKLFPSELLKGLHNLEEIYVIGCTKMEEIIEVEEEKETLMTDGENEAITFILPKLKELLLDGLSNLKSICTTRGVMVCDSLEEIGIFECPKLKRIPLYLPLLPNGELCSHPSLRRIYTNSKECWESLVWDNPSTKDILLPFLDLGEGFSPILEKLTEVSEIKDE</sequence>
<keyword evidence="5" id="KW-0611">Plant defense</keyword>
<feature type="domain" description="Disease resistance protein winged helix" evidence="10">
    <location>
        <begin position="398"/>
        <end position="467"/>
    </location>
</feature>
<dbReference type="PANTHER" id="PTHR33463:SF187">
    <property type="entry name" value="AND NB-ARC DOMAIN DISEASE RESISTANCE PROTEIN, PUTATIVE-RELATED"/>
    <property type="match status" value="1"/>
</dbReference>
<feature type="domain" description="Disease resistance protein At4g27190-like leucine-rich repeats" evidence="9">
    <location>
        <begin position="1177"/>
        <end position="1292"/>
    </location>
</feature>
<dbReference type="FunFam" id="3.40.50.300:FF:001091">
    <property type="entry name" value="Probable disease resistance protein At1g61300"/>
    <property type="match status" value="1"/>
</dbReference>
<comment type="caution">
    <text evidence="11">The sequence shown here is derived from an EMBL/GenBank/DDBJ whole genome shotgun (WGS) entry which is preliminary data.</text>
</comment>
<proteinExistence type="inferred from homology"/>
<dbReference type="Gene3D" id="1.10.8.430">
    <property type="entry name" value="Helical domain of apoptotic protease-activating factors"/>
    <property type="match status" value="1"/>
</dbReference>
<keyword evidence="7" id="KW-0175">Coiled coil</keyword>
<dbReference type="Pfam" id="PF23247">
    <property type="entry name" value="LRR_RPS2"/>
    <property type="match status" value="2"/>
</dbReference>
<dbReference type="GO" id="GO:0043531">
    <property type="term" value="F:ADP binding"/>
    <property type="evidence" value="ECO:0007669"/>
    <property type="project" value="InterPro"/>
</dbReference>
<dbReference type="InterPro" id="IPR057135">
    <property type="entry name" value="At4g27190-like_LRR"/>
</dbReference>
<dbReference type="Gene3D" id="1.10.10.10">
    <property type="entry name" value="Winged helix-like DNA-binding domain superfamily/Winged helix DNA-binding domain"/>
    <property type="match status" value="1"/>
</dbReference>
<protein>
    <recommendedName>
        <fullName evidence="13">NB-ARC domain-containing protein</fullName>
    </recommendedName>
</protein>
<evidence type="ECO:0000259" key="8">
    <source>
        <dbReference type="Pfam" id="PF00931"/>
    </source>
</evidence>
<feature type="domain" description="Disease resistance protein At4g27190-like leucine-rich repeats" evidence="9">
    <location>
        <begin position="839"/>
        <end position="960"/>
    </location>
</feature>
<dbReference type="Pfam" id="PF23559">
    <property type="entry name" value="WHD_DRP"/>
    <property type="match status" value="1"/>
</dbReference>
<evidence type="ECO:0000256" key="4">
    <source>
        <dbReference type="ARBA" id="ARBA00022741"/>
    </source>
</evidence>